<dbReference type="InterPro" id="IPR033913">
    <property type="entry name" value="MTH1175_dom"/>
</dbReference>
<dbReference type="AlphaFoldDB" id="A0A1G6P656"/>
<dbReference type="InterPro" id="IPR003731">
    <property type="entry name" value="Di-Nase_FeMo-co_biosynth"/>
</dbReference>
<feature type="domain" description="Dinitrogenase iron-molybdenum cofactor biosynthesis" evidence="1">
    <location>
        <begin position="13"/>
        <end position="101"/>
    </location>
</feature>
<dbReference type="EMBL" id="FMYU01000008">
    <property type="protein sequence ID" value="SDC74976.1"/>
    <property type="molecule type" value="Genomic_DNA"/>
</dbReference>
<evidence type="ECO:0000313" key="2">
    <source>
        <dbReference type="EMBL" id="SDC74976.1"/>
    </source>
</evidence>
<dbReference type="CDD" id="cd00851">
    <property type="entry name" value="MTH1175"/>
    <property type="match status" value="1"/>
</dbReference>
<dbReference type="RefSeq" id="WP_092129073.1">
    <property type="nucleotide sequence ID" value="NZ_FMYU01000008.1"/>
</dbReference>
<dbReference type="InterPro" id="IPR036105">
    <property type="entry name" value="DiNase_FeMo-co_biosyn_sf"/>
</dbReference>
<dbReference type="SUPFAM" id="SSF53146">
    <property type="entry name" value="Nitrogenase accessory factor-like"/>
    <property type="match status" value="1"/>
</dbReference>
<organism evidence="2 3">
    <name type="scientific">Desulfurella multipotens</name>
    <dbReference type="NCBI Taxonomy" id="79269"/>
    <lineage>
        <taxon>Bacteria</taxon>
        <taxon>Pseudomonadati</taxon>
        <taxon>Campylobacterota</taxon>
        <taxon>Desulfurellia</taxon>
        <taxon>Desulfurellales</taxon>
        <taxon>Desulfurellaceae</taxon>
        <taxon>Desulfurella</taxon>
    </lineage>
</organism>
<keyword evidence="3" id="KW-1185">Reference proteome</keyword>
<name>A0A1G6P656_9BACT</name>
<dbReference type="Gene3D" id="3.30.420.130">
    <property type="entry name" value="Dinitrogenase iron-molybdenum cofactor biosynthesis domain"/>
    <property type="match status" value="1"/>
</dbReference>
<dbReference type="Pfam" id="PF02579">
    <property type="entry name" value="Nitro_FeMo-Co"/>
    <property type="match status" value="1"/>
</dbReference>
<dbReference type="PANTHER" id="PTHR42983:SF1">
    <property type="entry name" value="IRON-MOLYBDENUM PROTEIN"/>
    <property type="match status" value="1"/>
</dbReference>
<accession>A0A1G6P656</accession>
<evidence type="ECO:0000313" key="3">
    <source>
        <dbReference type="Proteomes" id="UP000199411"/>
    </source>
</evidence>
<sequence>MKILLATKGQTLDSAIDERFARASYFLIYDDKTGQLDVINNNQELSHGAGPQAVQIAIDNGASAIISAMPGQNALQAIRSANIKVYEAVGLSAKQAIEKLKSNELKEL</sequence>
<protein>
    <submittedName>
        <fullName evidence="2">Predicted Fe-Mo cluster-binding protein, NifX family</fullName>
    </submittedName>
</protein>
<proteinExistence type="predicted"/>
<dbReference type="OrthoDB" id="9807451at2"/>
<dbReference type="PANTHER" id="PTHR42983">
    <property type="entry name" value="DINITROGENASE IRON-MOLYBDENUM COFACTOR PROTEIN-RELATED"/>
    <property type="match status" value="1"/>
</dbReference>
<gene>
    <name evidence="2" type="ORF">SAMN05660835_01320</name>
</gene>
<reference evidence="3" key="1">
    <citation type="submission" date="2016-10" db="EMBL/GenBank/DDBJ databases">
        <authorList>
            <person name="Varghese N."/>
            <person name="Submissions S."/>
        </authorList>
    </citation>
    <scope>NUCLEOTIDE SEQUENCE [LARGE SCALE GENOMIC DNA]</scope>
    <source>
        <strain evidence="3">DSM 8415</strain>
    </source>
</reference>
<evidence type="ECO:0000259" key="1">
    <source>
        <dbReference type="Pfam" id="PF02579"/>
    </source>
</evidence>
<dbReference type="Proteomes" id="UP000199411">
    <property type="component" value="Unassembled WGS sequence"/>
</dbReference>